<dbReference type="EMBL" id="CU466930">
    <property type="protein sequence ID" value="CAO80834.1"/>
    <property type="molecule type" value="Genomic_DNA"/>
</dbReference>
<keyword evidence="1" id="KW-0378">Hydrolase</keyword>
<dbReference type="InterPro" id="IPR023198">
    <property type="entry name" value="PGP-like_dom2"/>
</dbReference>
<gene>
    <name evidence="1" type="ordered locus">CLOAM0962</name>
</gene>
<dbReference type="eggNOG" id="COG0546">
    <property type="taxonomic scope" value="Bacteria"/>
</dbReference>
<dbReference type="AlphaFoldDB" id="B0VHL9"/>
<dbReference type="HOGENOM" id="CLU_045011_19_3_0"/>
<dbReference type="STRING" id="459349.CLOAM0962"/>
<dbReference type="SFLD" id="SFLDS00003">
    <property type="entry name" value="Haloacid_Dehalogenase"/>
    <property type="match status" value="1"/>
</dbReference>
<dbReference type="GO" id="GO:0006281">
    <property type="term" value="P:DNA repair"/>
    <property type="evidence" value="ECO:0007669"/>
    <property type="project" value="TreeGrafter"/>
</dbReference>
<protein>
    <submittedName>
        <fullName evidence="1">Phosphoglycolate phosphatase (PGPase) (PGP)</fullName>
        <ecNumber evidence="1">3.1.3.18</ecNumber>
    </submittedName>
</protein>
<evidence type="ECO:0000313" key="2">
    <source>
        <dbReference type="Proteomes" id="UP000002019"/>
    </source>
</evidence>
<dbReference type="NCBIfam" id="TIGR01549">
    <property type="entry name" value="HAD-SF-IA-v1"/>
    <property type="match status" value="1"/>
</dbReference>
<evidence type="ECO:0000313" key="1">
    <source>
        <dbReference type="EMBL" id="CAO80834.1"/>
    </source>
</evidence>
<dbReference type="PANTHER" id="PTHR43434:SF13">
    <property type="entry name" value="PHOSPHOGLYCOLATE PHOSPHATASE"/>
    <property type="match status" value="1"/>
</dbReference>
<dbReference type="SUPFAM" id="SSF56784">
    <property type="entry name" value="HAD-like"/>
    <property type="match status" value="1"/>
</dbReference>
<dbReference type="InterPro" id="IPR006439">
    <property type="entry name" value="HAD-SF_hydro_IA"/>
</dbReference>
<dbReference type="Gene3D" id="3.40.50.1000">
    <property type="entry name" value="HAD superfamily/HAD-like"/>
    <property type="match status" value="1"/>
</dbReference>
<dbReference type="InterPro" id="IPR023214">
    <property type="entry name" value="HAD_sf"/>
</dbReference>
<dbReference type="PANTHER" id="PTHR43434">
    <property type="entry name" value="PHOSPHOGLYCOLATE PHOSPHATASE"/>
    <property type="match status" value="1"/>
</dbReference>
<dbReference type="KEGG" id="caci:CLOAM0962"/>
<dbReference type="RefSeq" id="WP_015424692.1">
    <property type="nucleotide sequence ID" value="NC_020449.1"/>
</dbReference>
<dbReference type="Pfam" id="PF13419">
    <property type="entry name" value="HAD_2"/>
    <property type="match status" value="1"/>
</dbReference>
<dbReference type="InterPro" id="IPR036412">
    <property type="entry name" value="HAD-like_sf"/>
</dbReference>
<keyword evidence="2" id="KW-1185">Reference proteome</keyword>
<dbReference type="GO" id="GO:0005829">
    <property type="term" value="C:cytosol"/>
    <property type="evidence" value="ECO:0007669"/>
    <property type="project" value="TreeGrafter"/>
</dbReference>
<dbReference type="EC" id="3.1.3.18" evidence="1"/>
<sequence>MKPFLLFDFDGTIADSLQLGLKIANNLAPQFGYRSFTEEDIEHFRSLTWHKIAGEMQIPFYKIPKIVTKAFKEYKRLISELEPCAGIVEMLYELALKEISMALLSSNTVENVHLFLTNHKIDSFLWIEGTSGILNKAKDIKKRLKKHKISATEVIYIGDEIRDIEAAHNCGLKVIAVTWGFHTVEFLASYKPDYLVNEPKEIVEIVNRLTVKSER</sequence>
<proteinExistence type="predicted"/>
<dbReference type="SFLD" id="SFLDG01129">
    <property type="entry name" value="C1.5:_HAD__Beta-PGM__Phosphata"/>
    <property type="match status" value="1"/>
</dbReference>
<dbReference type="InterPro" id="IPR041492">
    <property type="entry name" value="HAD_2"/>
</dbReference>
<name>B0VHL9_CLOAI</name>
<reference evidence="1 2" key="1">
    <citation type="journal article" date="2008" name="J. Bacteriol.">
        <title>'Candidatus Cloacamonas acidaminovorans': genome sequence reconstruction provides a first glimpse of a new bacterial division.</title>
        <authorList>
            <person name="Pelletier E."/>
            <person name="Kreimeyer A."/>
            <person name="Bocs S."/>
            <person name="Rouy Z."/>
            <person name="Gyapay G."/>
            <person name="Chouari R."/>
            <person name="Riviere D."/>
            <person name="Ganesan A."/>
            <person name="Daegelen P."/>
            <person name="Sghir A."/>
            <person name="Cohen G.N."/>
            <person name="Medigue C."/>
            <person name="Weissenbach J."/>
            <person name="Le Paslier D."/>
        </authorList>
    </citation>
    <scope>NUCLEOTIDE SEQUENCE [LARGE SCALE GENOMIC DNA]</scope>
    <source>
        <strain evidence="2">Evry</strain>
    </source>
</reference>
<dbReference type="OrthoDB" id="9807630at2"/>
<accession>B0VHL9</accession>
<dbReference type="InterPro" id="IPR050155">
    <property type="entry name" value="HAD-like_hydrolase_sf"/>
</dbReference>
<dbReference type="Proteomes" id="UP000002019">
    <property type="component" value="Chromosome"/>
</dbReference>
<dbReference type="GO" id="GO:0008967">
    <property type="term" value="F:phosphoglycolate phosphatase activity"/>
    <property type="evidence" value="ECO:0007669"/>
    <property type="project" value="UniProtKB-EC"/>
</dbReference>
<dbReference type="Gene3D" id="1.10.150.240">
    <property type="entry name" value="Putative phosphatase, domain 2"/>
    <property type="match status" value="1"/>
</dbReference>
<organism evidence="1 2">
    <name type="scientific">Cloacimonas acidaminovorans (strain Evry)</name>
    <dbReference type="NCBI Taxonomy" id="459349"/>
    <lineage>
        <taxon>Bacteria</taxon>
        <taxon>Pseudomonadati</taxon>
        <taxon>Candidatus Cloacimonadota</taxon>
        <taxon>Candidatus Cloacimonadia</taxon>
        <taxon>Candidatus Cloacimonadales</taxon>
        <taxon>Candidatus Cloacimonadaceae</taxon>
        <taxon>Candidatus Cloacimonas</taxon>
    </lineage>
</organism>